<keyword evidence="6" id="KW-1133">Transmembrane helix</keyword>
<evidence type="ECO:0000313" key="12">
    <source>
        <dbReference type="EnsemblProtists" id="EKX53012"/>
    </source>
</evidence>
<dbReference type="OrthoDB" id="2192830at2759"/>
<dbReference type="Pfam" id="PF04161">
    <property type="entry name" value="Arv1"/>
    <property type="match status" value="1"/>
</dbReference>
<gene>
    <name evidence="11" type="ORF">GUITHDRAFT_39808</name>
</gene>
<keyword evidence="4" id="KW-0812">Transmembrane</keyword>
<evidence type="ECO:0000313" key="11">
    <source>
        <dbReference type="EMBL" id="EKX53012.1"/>
    </source>
</evidence>
<dbReference type="GO" id="GO:0032541">
    <property type="term" value="C:cortical endoplasmic reticulum"/>
    <property type="evidence" value="ECO:0007669"/>
    <property type="project" value="TreeGrafter"/>
</dbReference>
<evidence type="ECO:0000256" key="3">
    <source>
        <dbReference type="ARBA" id="ARBA00022448"/>
    </source>
</evidence>
<dbReference type="EnsemblProtists" id="EKX53012">
    <property type="protein sequence ID" value="EKX53012"/>
    <property type="gene ID" value="GUITHDRAFT_39808"/>
</dbReference>
<protein>
    <recommendedName>
        <fullName evidence="10">Protein ARV</fullName>
    </recommendedName>
</protein>
<dbReference type="Proteomes" id="UP000011087">
    <property type="component" value="Unassembled WGS sequence"/>
</dbReference>
<dbReference type="PANTHER" id="PTHR14467">
    <property type="entry name" value="ARV1"/>
    <property type="match status" value="1"/>
</dbReference>
<evidence type="ECO:0000256" key="4">
    <source>
        <dbReference type="ARBA" id="ARBA00022692"/>
    </source>
</evidence>
<comment type="similarity">
    <text evidence="2 10">Belongs to the ARV1 family.</text>
</comment>
<keyword evidence="7 10" id="KW-0445">Lipid transport</keyword>
<evidence type="ECO:0000256" key="10">
    <source>
        <dbReference type="RuleBase" id="RU368065"/>
    </source>
</evidence>
<dbReference type="KEGG" id="gtt:GUITHDRAFT_39808"/>
<dbReference type="EMBL" id="JH992971">
    <property type="protein sequence ID" value="EKX53012.1"/>
    <property type="molecule type" value="Genomic_DNA"/>
</dbReference>
<dbReference type="GO" id="GO:0097036">
    <property type="term" value="P:regulation of plasma membrane sterol distribution"/>
    <property type="evidence" value="ECO:0007669"/>
    <property type="project" value="UniProtKB-UniRule"/>
</dbReference>
<evidence type="ECO:0000256" key="7">
    <source>
        <dbReference type="ARBA" id="ARBA00023055"/>
    </source>
</evidence>
<dbReference type="RefSeq" id="XP_005839992.1">
    <property type="nucleotide sequence ID" value="XM_005839935.1"/>
</dbReference>
<dbReference type="OMA" id="SHYNVNI"/>
<comment type="subcellular location">
    <subcellularLocation>
        <location evidence="1 10">Endoplasmic reticulum membrane</location>
        <topology evidence="1 10">Multi-pass membrane protein</topology>
    </subcellularLocation>
</comment>
<evidence type="ECO:0000313" key="13">
    <source>
        <dbReference type="Proteomes" id="UP000011087"/>
    </source>
</evidence>
<comment type="function">
    <text evidence="10">Regulates also the sphingolipid metabolism.</text>
</comment>
<proteinExistence type="inferred from homology"/>
<reference evidence="12" key="3">
    <citation type="submission" date="2015-06" db="UniProtKB">
        <authorList>
            <consortium name="EnsemblProtists"/>
        </authorList>
    </citation>
    <scope>IDENTIFICATION</scope>
</reference>
<keyword evidence="3 10" id="KW-0813">Transport</keyword>
<keyword evidence="5 10" id="KW-0256">Endoplasmic reticulum</keyword>
<organism evidence="11">
    <name type="scientific">Guillardia theta (strain CCMP2712)</name>
    <name type="common">Cryptophyte</name>
    <dbReference type="NCBI Taxonomy" id="905079"/>
    <lineage>
        <taxon>Eukaryota</taxon>
        <taxon>Cryptophyceae</taxon>
        <taxon>Pyrenomonadales</taxon>
        <taxon>Geminigeraceae</taxon>
        <taxon>Guillardia</taxon>
    </lineage>
</organism>
<keyword evidence="10" id="KW-0746">Sphingolipid metabolism</keyword>
<comment type="function">
    <text evidence="10">Mediator of sterol homeostasis involved in sterol uptake, trafficking and distribution into membranes.</text>
</comment>
<dbReference type="InterPro" id="IPR007290">
    <property type="entry name" value="Arv1"/>
</dbReference>
<dbReference type="HOGENOM" id="CLU_194777_0_0_1"/>
<evidence type="ECO:0000256" key="9">
    <source>
        <dbReference type="ARBA" id="ARBA00023136"/>
    </source>
</evidence>
<dbReference type="AlphaFoldDB" id="L1JXC2"/>
<accession>L1JXC2</accession>
<evidence type="ECO:0000256" key="6">
    <source>
        <dbReference type="ARBA" id="ARBA00022989"/>
    </source>
</evidence>
<dbReference type="GO" id="GO:0016125">
    <property type="term" value="P:sterol metabolic process"/>
    <property type="evidence" value="ECO:0007669"/>
    <property type="project" value="UniProtKB-UniRule"/>
</dbReference>
<reference evidence="11 13" key="1">
    <citation type="journal article" date="2012" name="Nature">
        <title>Algal genomes reveal evolutionary mosaicism and the fate of nucleomorphs.</title>
        <authorList>
            <consortium name="DOE Joint Genome Institute"/>
            <person name="Curtis B.A."/>
            <person name="Tanifuji G."/>
            <person name="Burki F."/>
            <person name="Gruber A."/>
            <person name="Irimia M."/>
            <person name="Maruyama S."/>
            <person name="Arias M.C."/>
            <person name="Ball S.G."/>
            <person name="Gile G.H."/>
            <person name="Hirakawa Y."/>
            <person name="Hopkins J.F."/>
            <person name="Kuo A."/>
            <person name="Rensing S.A."/>
            <person name="Schmutz J."/>
            <person name="Symeonidi A."/>
            <person name="Elias M."/>
            <person name="Eveleigh R.J."/>
            <person name="Herman E.K."/>
            <person name="Klute M.J."/>
            <person name="Nakayama T."/>
            <person name="Obornik M."/>
            <person name="Reyes-Prieto A."/>
            <person name="Armbrust E.V."/>
            <person name="Aves S.J."/>
            <person name="Beiko R.G."/>
            <person name="Coutinho P."/>
            <person name="Dacks J.B."/>
            <person name="Durnford D.G."/>
            <person name="Fast N.M."/>
            <person name="Green B.R."/>
            <person name="Grisdale C.J."/>
            <person name="Hempel F."/>
            <person name="Henrissat B."/>
            <person name="Hoppner M.P."/>
            <person name="Ishida K."/>
            <person name="Kim E."/>
            <person name="Koreny L."/>
            <person name="Kroth P.G."/>
            <person name="Liu Y."/>
            <person name="Malik S.B."/>
            <person name="Maier U.G."/>
            <person name="McRose D."/>
            <person name="Mock T."/>
            <person name="Neilson J.A."/>
            <person name="Onodera N.T."/>
            <person name="Poole A.M."/>
            <person name="Pritham E.J."/>
            <person name="Richards T.A."/>
            <person name="Rocap G."/>
            <person name="Roy S.W."/>
            <person name="Sarai C."/>
            <person name="Schaack S."/>
            <person name="Shirato S."/>
            <person name="Slamovits C.H."/>
            <person name="Spencer D.F."/>
            <person name="Suzuki S."/>
            <person name="Worden A.Z."/>
            <person name="Zauner S."/>
            <person name="Barry K."/>
            <person name="Bell C."/>
            <person name="Bharti A.K."/>
            <person name="Crow J.A."/>
            <person name="Grimwood J."/>
            <person name="Kramer R."/>
            <person name="Lindquist E."/>
            <person name="Lucas S."/>
            <person name="Salamov A."/>
            <person name="McFadden G.I."/>
            <person name="Lane C.E."/>
            <person name="Keeling P.J."/>
            <person name="Gray M.W."/>
            <person name="Grigoriev I.V."/>
            <person name="Archibald J.M."/>
        </authorList>
    </citation>
    <scope>NUCLEOTIDE SEQUENCE</scope>
    <source>
        <strain evidence="11 13">CCMP2712</strain>
    </source>
</reference>
<evidence type="ECO:0000256" key="1">
    <source>
        <dbReference type="ARBA" id="ARBA00004477"/>
    </source>
</evidence>
<name>L1JXC2_GUITC</name>
<dbReference type="eggNOG" id="KOG3134">
    <property type="taxonomic scope" value="Eukaryota"/>
</dbReference>
<dbReference type="STRING" id="905079.L1JXC2"/>
<keyword evidence="8 10" id="KW-0443">Lipid metabolism</keyword>
<sequence>MICVECGQPVNDLHHQFRGAGIRLTRCEYCGCVADKYVEHELVIIFLDLVLHKPQAYRHVLFN</sequence>
<evidence type="ECO:0000256" key="8">
    <source>
        <dbReference type="ARBA" id="ARBA00023098"/>
    </source>
</evidence>
<feature type="non-terminal residue" evidence="11">
    <location>
        <position position="63"/>
    </location>
</feature>
<dbReference type="PANTHER" id="PTHR14467:SF0">
    <property type="entry name" value="PROTEIN ARV1"/>
    <property type="match status" value="1"/>
</dbReference>
<dbReference type="GO" id="GO:0005789">
    <property type="term" value="C:endoplasmic reticulum membrane"/>
    <property type="evidence" value="ECO:0007669"/>
    <property type="project" value="UniProtKB-SubCell"/>
</dbReference>
<dbReference type="GO" id="GO:0032366">
    <property type="term" value="P:intracellular sterol transport"/>
    <property type="evidence" value="ECO:0007669"/>
    <property type="project" value="UniProtKB-UniRule"/>
</dbReference>
<reference evidence="13" key="2">
    <citation type="submission" date="2012-11" db="EMBL/GenBank/DDBJ databases">
        <authorList>
            <person name="Kuo A."/>
            <person name="Curtis B.A."/>
            <person name="Tanifuji G."/>
            <person name="Burki F."/>
            <person name="Gruber A."/>
            <person name="Irimia M."/>
            <person name="Maruyama S."/>
            <person name="Arias M.C."/>
            <person name="Ball S.G."/>
            <person name="Gile G.H."/>
            <person name="Hirakawa Y."/>
            <person name="Hopkins J.F."/>
            <person name="Rensing S.A."/>
            <person name="Schmutz J."/>
            <person name="Symeonidi A."/>
            <person name="Elias M."/>
            <person name="Eveleigh R.J."/>
            <person name="Herman E.K."/>
            <person name="Klute M.J."/>
            <person name="Nakayama T."/>
            <person name="Obornik M."/>
            <person name="Reyes-Prieto A."/>
            <person name="Armbrust E.V."/>
            <person name="Aves S.J."/>
            <person name="Beiko R.G."/>
            <person name="Coutinho P."/>
            <person name="Dacks J.B."/>
            <person name="Durnford D.G."/>
            <person name="Fast N.M."/>
            <person name="Green B.R."/>
            <person name="Grisdale C."/>
            <person name="Hempe F."/>
            <person name="Henrissat B."/>
            <person name="Hoppner M.P."/>
            <person name="Ishida K.-I."/>
            <person name="Kim E."/>
            <person name="Koreny L."/>
            <person name="Kroth P.G."/>
            <person name="Liu Y."/>
            <person name="Malik S.-B."/>
            <person name="Maier U.G."/>
            <person name="McRose D."/>
            <person name="Mock T."/>
            <person name="Neilson J.A."/>
            <person name="Onodera N.T."/>
            <person name="Poole A.M."/>
            <person name="Pritham E.J."/>
            <person name="Richards T.A."/>
            <person name="Rocap G."/>
            <person name="Roy S.W."/>
            <person name="Sarai C."/>
            <person name="Schaack S."/>
            <person name="Shirato S."/>
            <person name="Slamovits C.H."/>
            <person name="Spencer D.F."/>
            <person name="Suzuki S."/>
            <person name="Worden A.Z."/>
            <person name="Zauner S."/>
            <person name="Barry K."/>
            <person name="Bell C."/>
            <person name="Bharti A.K."/>
            <person name="Crow J.A."/>
            <person name="Grimwood J."/>
            <person name="Kramer R."/>
            <person name="Lindquist E."/>
            <person name="Lucas S."/>
            <person name="Salamov A."/>
            <person name="McFadden G.I."/>
            <person name="Lane C.E."/>
            <person name="Keeling P.J."/>
            <person name="Gray M.W."/>
            <person name="Grigoriev I.V."/>
            <person name="Archibald J.M."/>
        </authorList>
    </citation>
    <scope>NUCLEOTIDE SEQUENCE</scope>
    <source>
        <strain evidence="13">CCMP2712</strain>
    </source>
</reference>
<dbReference type="PaxDb" id="55529-EKX53012"/>
<evidence type="ECO:0000256" key="5">
    <source>
        <dbReference type="ARBA" id="ARBA00022824"/>
    </source>
</evidence>
<keyword evidence="9" id="KW-0472">Membrane</keyword>
<dbReference type="GO" id="GO:0006665">
    <property type="term" value="P:sphingolipid metabolic process"/>
    <property type="evidence" value="ECO:0007669"/>
    <property type="project" value="UniProtKB-UniRule"/>
</dbReference>
<dbReference type="GeneID" id="17309840"/>
<evidence type="ECO:0000256" key="2">
    <source>
        <dbReference type="ARBA" id="ARBA00009187"/>
    </source>
</evidence>
<dbReference type="GO" id="GO:0005794">
    <property type="term" value="C:Golgi apparatus"/>
    <property type="evidence" value="ECO:0007669"/>
    <property type="project" value="TreeGrafter"/>
</dbReference>
<keyword evidence="13" id="KW-1185">Reference proteome</keyword>